<feature type="non-terminal residue" evidence="1">
    <location>
        <position position="42"/>
    </location>
</feature>
<comment type="caution">
    <text evidence="1">The sequence shown here is derived from an EMBL/GenBank/DDBJ whole genome shotgun (WGS) entry which is preliminary data.</text>
</comment>
<gene>
    <name evidence="1" type="ORF">S01H4_25628</name>
</gene>
<evidence type="ECO:0000313" key="1">
    <source>
        <dbReference type="EMBL" id="GAG78356.1"/>
    </source>
</evidence>
<proteinExistence type="predicted"/>
<accession>X1C1V4</accession>
<organism evidence="1">
    <name type="scientific">marine sediment metagenome</name>
    <dbReference type="NCBI Taxonomy" id="412755"/>
    <lineage>
        <taxon>unclassified sequences</taxon>
        <taxon>metagenomes</taxon>
        <taxon>ecological metagenomes</taxon>
    </lineage>
</organism>
<reference evidence="1" key="1">
    <citation type="journal article" date="2014" name="Front. Microbiol.">
        <title>High frequency of phylogenetically diverse reductive dehalogenase-homologous genes in deep subseafloor sedimentary metagenomes.</title>
        <authorList>
            <person name="Kawai M."/>
            <person name="Futagami T."/>
            <person name="Toyoda A."/>
            <person name="Takaki Y."/>
            <person name="Nishi S."/>
            <person name="Hori S."/>
            <person name="Arai W."/>
            <person name="Tsubouchi T."/>
            <person name="Morono Y."/>
            <person name="Uchiyama I."/>
            <person name="Ito T."/>
            <person name="Fujiyama A."/>
            <person name="Inagaki F."/>
            <person name="Takami H."/>
        </authorList>
    </citation>
    <scope>NUCLEOTIDE SEQUENCE</scope>
    <source>
        <strain evidence="1">Expedition CK06-06</strain>
    </source>
</reference>
<sequence>MQAVTMNEDQIRSSTADEDINMLCLAADHLKDDAALKILKAW</sequence>
<dbReference type="EMBL" id="BART01012221">
    <property type="protein sequence ID" value="GAG78356.1"/>
    <property type="molecule type" value="Genomic_DNA"/>
</dbReference>
<protein>
    <submittedName>
        <fullName evidence="1">Uncharacterized protein</fullName>
    </submittedName>
</protein>
<name>X1C1V4_9ZZZZ</name>
<dbReference type="AlphaFoldDB" id="X1C1V4"/>